<dbReference type="InterPro" id="IPR032413">
    <property type="entry name" value="Arm_3"/>
</dbReference>
<dbReference type="AlphaFoldDB" id="A0AAU9J4S8"/>
<protein>
    <recommendedName>
        <fullName evidence="5">Importin subunit alpha</fullName>
    </recommendedName>
</protein>
<dbReference type="InterPro" id="IPR036975">
    <property type="entry name" value="Importin-a_IBB_sf"/>
</dbReference>
<dbReference type="Pfam" id="PF01749">
    <property type="entry name" value="IBB"/>
    <property type="match status" value="1"/>
</dbReference>
<dbReference type="SMART" id="SM00185">
    <property type="entry name" value="ARM"/>
    <property type="match status" value="8"/>
</dbReference>
<reference evidence="8" key="1">
    <citation type="submission" date="2021-09" db="EMBL/GenBank/DDBJ databases">
        <authorList>
            <consortium name="AG Swart"/>
            <person name="Singh M."/>
            <person name="Singh A."/>
            <person name="Seah K."/>
            <person name="Emmerich C."/>
        </authorList>
    </citation>
    <scope>NUCLEOTIDE SEQUENCE</scope>
    <source>
        <strain evidence="8">ATCC30299</strain>
    </source>
</reference>
<evidence type="ECO:0000259" key="7">
    <source>
        <dbReference type="PROSITE" id="PS51214"/>
    </source>
</evidence>
<organism evidence="8 9">
    <name type="scientific">Blepharisma stoltei</name>
    <dbReference type="NCBI Taxonomy" id="1481888"/>
    <lineage>
        <taxon>Eukaryota</taxon>
        <taxon>Sar</taxon>
        <taxon>Alveolata</taxon>
        <taxon>Ciliophora</taxon>
        <taxon>Postciliodesmatophora</taxon>
        <taxon>Heterotrichea</taxon>
        <taxon>Heterotrichida</taxon>
        <taxon>Blepharismidae</taxon>
        <taxon>Blepharisma</taxon>
    </lineage>
</organism>
<keyword evidence="2 5" id="KW-0813">Transport</keyword>
<feature type="repeat" description="ARM" evidence="6">
    <location>
        <begin position="308"/>
        <end position="335"/>
    </location>
</feature>
<gene>
    <name evidence="8" type="ORF">BSTOLATCC_MIC22300</name>
</gene>
<dbReference type="PIRSF" id="PIRSF005673">
    <property type="entry name" value="Importin_alpha"/>
    <property type="match status" value="1"/>
</dbReference>
<feature type="domain" description="IBB" evidence="7">
    <location>
        <begin position="1"/>
        <end position="55"/>
    </location>
</feature>
<dbReference type="Gene3D" id="1.20.5.690">
    <property type="entry name" value="Importin-alpha, importin-beta-binding domain"/>
    <property type="match status" value="1"/>
</dbReference>
<dbReference type="Proteomes" id="UP001162131">
    <property type="component" value="Unassembled WGS sequence"/>
</dbReference>
<dbReference type="PROSITE" id="PS51214">
    <property type="entry name" value="IBB"/>
    <property type="match status" value="1"/>
</dbReference>
<keyword evidence="4 5" id="KW-0653">Protein transport</keyword>
<dbReference type="SUPFAM" id="SSF48371">
    <property type="entry name" value="ARM repeat"/>
    <property type="match status" value="1"/>
</dbReference>
<sequence>MDSSKFENRNKKFKSSFDIEDIRKRRGEGLIELRKKKRDDHISKKRALISESGKLAQEAIVLTNETVVFKYEWVDSDLIAAEPRLISPEIAPESRLVILLEIILGIEDWTILFKSIQTLRKILSDETPPPLLMITKSGVSRKLIDLISYDLIDLQIECAWCLLNIASGSGEIIEMIAADGVIEALIGLMGNSNYDLADLCIWTLGNIAGDSVRSRDKIIEAGGINKLLEIIKNREGIEIQHLSTLVWTISNLCRGKPSPSHDLMTKVIKIIPDLFATNNEDILSDSCWILSYMSDGYTEHIEELISLNLLPALVELLSNPIVKIQIPALRTLGNILTGNDQQTEKVILLGLIDKIAPLLTSKKRSLRKEALWAISNVMAGTDEQINMVLSHPCMKLVVAAVMDPDIEIKKEALWAISNASHAKNVALIFKVVELGAMTALCEILDMQEAKILLIALEALNNILRAGKDMINFNKCGGVNEIALKFDEMDGVLKLENLQTHPNVKIYQKVVAIMDEHYGLEEIDENTNSEQAPIMFSIA</sequence>
<dbReference type="GO" id="GO:0006606">
    <property type="term" value="P:protein import into nucleus"/>
    <property type="evidence" value="ECO:0007669"/>
    <property type="project" value="InterPro"/>
</dbReference>
<comment type="caution">
    <text evidence="8">The sequence shown here is derived from an EMBL/GenBank/DDBJ whole genome shotgun (WGS) entry which is preliminary data.</text>
</comment>
<dbReference type="InterPro" id="IPR002652">
    <property type="entry name" value="Importin-a_IBB"/>
</dbReference>
<comment type="similarity">
    <text evidence="1 5">Belongs to the importin alpha family.</text>
</comment>
<dbReference type="PROSITE" id="PS50176">
    <property type="entry name" value="ARM_REPEAT"/>
    <property type="match status" value="1"/>
</dbReference>
<dbReference type="EMBL" id="CAJZBQ010000021">
    <property type="protein sequence ID" value="CAG9318942.1"/>
    <property type="molecule type" value="Genomic_DNA"/>
</dbReference>
<evidence type="ECO:0000256" key="5">
    <source>
        <dbReference type="PIRNR" id="PIRNR005673"/>
    </source>
</evidence>
<name>A0AAU9J4S8_9CILI</name>
<evidence type="ECO:0000313" key="9">
    <source>
        <dbReference type="Proteomes" id="UP001162131"/>
    </source>
</evidence>
<evidence type="ECO:0000313" key="8">
    <source>
        <dbReference type="EMBL" id="CAG9318942.1"/>
    </source>
</evidence>
<evidence type="ECO:0000256" key="3">
    <source>
        <dbReference type="ARBA" id="ARBA00022737"/>
    </source>
</evidence>
<proteinExistence type="inferred from homology"/>
<keyword evidence="9" id="KW-1185">Reference proteome</keyword>
<dbReference type="GO" id="GO:0061608">
    <property type="term" value="F:nuclear import signal receptor activity"/>
    <property type="evidence" value="ECO:0007669"/>
    <property type="project" value="InterPro"/>
</dbReference>
<evidence type="ECO:0000256" key="4">
    <source>
        <dbReference type="ARBA" id="ARBA00022927"/>
    </source>
</evidence>
<keyword evidence="3" id="KW-0677">Repeat</keyword>
<dbReference type="InterPro" id="IPR011989">
    <property type="entry name" value="ARM-like"/>
</dbReference>
<dbReference type="InterPro" id="IPR024931">
    <property type="entry name" value="Importin_alpha"/>
</dbReference>
<dbReference type="InterPro" id="IPR000225">
    <property type="entry name" value="Armadillo"/>
</dbReference>
<dbReference type="PANTHER" id="PTHR23316">
    <property type="entry name" value="IMPORTIN ALPHA"/>
    <property type="match status" value="1"/>
</dbReference>
<evidence type="ECO:0000256" key="1">
    <source>
        <dbReference type="ARBA" id="ARBA00010394"/>
    </source>
</evidence>
<dbReference type="Pfam" id="PF00514">
    <property type="entry name" value="Arm"/>
    <property type="match status" value="3"/>
</dbReference>
<dbReference type="InterPro" id="IPR016024">
    <property type="entry name" value="ARM-type_fold"/>
</dbReference>
<evidence type="ECO:0000256" key="6">
    <source>
        <dbReference type="PROSITE-ProRule" id="PRU00259"/>
    </source>
</evidence>
<accession>A0AAU9J4S8</accession>
<evidence type="ECO:0000256" key="2">
    <source>
        <dbReference type="ARBA" id="ARBA00022448"/>
    </source>
</evidence>
<dbReference type="Gene3D" id="1.25.10.10">
    <property type="entry name" value="Leucine-rich Repeat Variant"/>
    <property type="match status" value="1"/>
</dbReference>
<dbReference type="GO" id="GO:0005737">
    <property type="term" value="C:cytoplasm"/>
    <property type="evidence" value="ECO:0007669"/>
    <property type="project" value="InterPro"/>
</dbReference>
<dbReference type="Pfam" id="PF16186">
    <property type="entry name" value="Arm_3"/>
    <property type="match status" value="1"/>
</dbReference>